<gene>
    <name evidence="8" type="ORF">J8A68_005654</name>
</gene>
<dbReference type="GO" id="GO:0003735">
    <property type="term" value="F:structural constituent of ribosome"/>
    <property type="evidence" value="ECO:0007669"/>
    <property type="project" value="TreeGrafter"/>
</dbReference>
<dbReference type="PANTHER" id="PTHR12810:SF0">
    <property type="entry name" value="SMALL RIBOSOMAL SUBUNIT PROTEIN MS29"/>
    <property type="match status" value="1"/>
</dbReference>
<keyword evidence="5" id="KW-0496">Mitochondrion</keyword>
<keyword evidence="6" id="KW-0687">Ribonucleoprotein</keyword>
<keyword evidence="4" id="KW-0689">Ribosomal protein</keyword>
<evidence type="ECO:0000256" key="3">
    <source>
        <dbReference type="ARBA" id="ARBA00022946"/>
    </source>
</evidence>
<comment type="caution">
    <text evidence="8">The sequence shown here is derived from an EMBL/GenBank/DDBJ whole genome shotgun (WGS) entry which is preliminary data.</text>
</comment>
<reference evidence="8 9" key="1">
    <citation type="journal article" date="2021" name="DNA Res.">
        <title>Genome analysis of Candida subhashii reveals its hybrid nature and dual mitochondrial genome conformations.</title>
        <authorList>
            <person name="Mixao V."/>
            <person name="Hegedusova E."/>
            <person name="Saus E."/>
            <person name="Pryszcz L.P."/>
            <person name="Cillingova A."/>
            <person name="Nosek J."/>
            <person name="Gabaldon T."/>
        </authorList>
    </citation>
    <scope>NUCLEOTIDE SEQUENCE [LARGE SCALE GENOMIC DNA]</scope>
    <source>
        <strain evidence="8 9">CBS 10753</strain>
    </source>
</reference>
<keyword evidence="9" id="KW-1185">Reference proteome</keyword>
<protein>
    <recommendedName>
        <fullName evidence="7">Small ribosomal subunit protein mS29</fullName>
    </recommendedName>
</protein>
<evidence type="ECO:0000313" key="9">
    <source>
        <dbReference type="Proteomes" id="UP000694255"/>
    </source>
</evidence>
<evidence type="ECO:0000256" key="4">
    <source>
        <dbReference type="ARBA" id="ARBA00022980"/>
    </source>
</evidence>
<dbReference type="Proteomes" id="UP000694255">
    <property type="component" value="Unassembled WGS sequence"/>
</dbReference>
<keyword evidence="3" id="KW-0809">Transit peptide</keyword>
<comment type="subcellular location">
    <subcellularLocation>
        <location evidence="1">Mitochondrion</location>
    </subcellularLocation>
</comment>
<evidence type="ECO:0000256" key="2">
    <source>
        <dbReference type="ARBA" id="ARBA00009863"/>
    </source>
</evidence>
<dbReference type="OrthoDB" id="274828at2759"/>
<evidence type="ECO:0000256" key="1">
    <source>
        <dbReference type="ARBA" id="ARBA00004173"/>
    </source>
</evidence>
<dbReference type="PANTHER" id="PTHR12810">
    <property type="entry name" value="MITOCHONDRIAL 28S RIBOSOMAL PROTEIN S29"/>
    <property type="match status" value="1"/>
</dbReference>
<name>A0A8J5QC67_9ASCO</name>
<evidence type="ECO:0000313" key="8">
    <source>
        <dbReference type="EMBL" id="KAG7660837.1"/>
    </source>
</evidence>
<sequence length="509" mass="57049">MLRSSTSSLVRSTTSNILKVQAQQLTNVRSISTTPTLLAKPPAGAVKGGKKAVAFTRKSQKVNAEEKKPKKSGMTHYGFKDAIRNLKLESNASEFPNGIVPLTGKELIELSNGSKIKSYPEELQLGLTISGCFKKYQFHEMFKTPVSFISSNLTQLNSKFIEELTKKPSKDNRFILTGAKGCGKSTLITQAIVVSKTTTTTAADSRKIVVLHLDDASLLRNGTSDYIKNDKLNKYQQPMLTKRFIRKIVQLNKDIFKTLKLSKDIIIPTKTKDLQLKANENTLYEYLTQTQEFARGNPTNAFQFFIEQLQFHSQQDKGISVFTAIDDINSIIDYPETLYKHPDFTPIMVDEFELGNFVLQTISGELSFAKGGVLLATSSAYNPQQTLQVALDPTKFNAYEQPPKFYVDYADKLLLNNGVKQLPVANFSFDEAEEWIRFLNYTGIVVNRPDYIARKPKKLDASGNVVKEEEVLDVGFDEVDQLDKITRRLYVASQGNPYDILKASILTVA</sequence>
<dbReference type="GO" id="GO:0005763">
    <property type="term" value="C:mitochondrial small ribosomal subunit"/>
    <property type="evidence" value="ECO:0007669"/>
    <property type="project" value="TreeGrafter"/>
</dbReference>
<proteinExistence type="inferred from homology"/>
<dbReference type="EMBL" id="JAGSYN010000273">
    <property type="protein sequence ID" value="KAG7660837.1"/>
    <property type="molecule type" value="Genomic_DNA"/>
</dbReference>
<dbReference type="InterPro" id="IPR019368">
    <property type="entry name" value="Ribosomal_mS29"/>
</dbReference>
<evidence type="ECO:0000256" key="6">
    <source>
        <dbReference type="ARBA" id="ARBA00023274"/>
    </source>
</evidence>
<comment type="similarity">
    <text evidence="2">Belongs to the mitochondrion-specific ribosomal protein mS29 family.</text>
</comment>
<evidence type="ECO:0000256" key="7">
    <source>
        <dbReference type="ARBA" id="ARBA00035140"/>
    </source>
</evidence>
<dbReference type="RefSeq" id="XP_049261070.1">
    <property type="nucleotide sequence ID" value="XM_049409744.1"/>
</dbReference>
<organism evidence="8 9">
    <name type="scientific">[Candida] subhashii</name>
    <dbReference type="NCBI Taxonomy" id="561895"/>
    <lineage>
        <taxon>Eukaryota</taxon>
        <taxon>Fungi</taxon>
        <taxon>Dikarya</taxon>
        <taxon>Ascomycota</taxon>
        <taxon>Saccharomycotina</taxon>
        <taxon>Pichiomycetes</taxon>
        <taxon>Debaryomycetaceae</taxon>
        <taxon>Spathaspora</taxon>
    </lineage>
</organism>
<dbReference type="Pfam" id="PF10236">
    <property type="entry name" value="DAP3"/>
    <property type="match status" value="1"/>
</dbReference>
<accession>A0A8J5QC67</accession>
<dbReference type="AlphaFoldDB" id="A0A8J5QC67"/>
<dbReference type="GeneID" id="73472454"/>
<evidence type="ECO:0000256" key="5">
    <source>
        <dbReference type="ARBA" id="ARBA00023128"/>
    </source>
</evidence>